<dbReference type="InterPro" id="IPR055281">
    <property type="entry name" value="GIR1-2/SIED1"/>
</dbReference>
<evidence type="ECO:0000313" key="2">
    <source>
        <dbReference type="EMBL" id="CAA7019196.1"/>
    </source>
</evidence>
<name>A0A6D2HSJ4_9BRAS</name>
<sequence>MKNENGKRVRAESPVRSEESVVAGRRCRGRSISSDASSSITSCLSTTEERKEEVASSWVDDDEESPEMVAIGCRRCYMYYLILIERTRCPKCNSKDLIRF</sequence>
<feature type="domain" description="GIR1-like zinc ribbon" evidence="1">
    <location>
        <begin position="68"/>
        <end position="100"/>
    </location>
</feature>
<dbReference type="InterPro" id="IPR056440">
    <property type="entry name" value="Zn-ribbon_GIR1"/>
</dbReference>
<reference evidence="2" key="1">
    <citation type="submission" date="2020-01" db="EMBL/GenBank/DDBJ databases">
        <authorList>
            <person name="Mishra B."/>
        </authorList>
    </citation>
    <scope>NUCLEOTIDE SEQUENCE [LARGE SCALE GENOMIC DNA]</scope>
</reference>
<evidence type="ECO:0000313" key="3">
    <source>
        <dbReference type="Proteomes" id="UP000467841"/>
    </source>
</evidence>
<comment type="caution">
    <text evidence="2">The sequence shown here is derived from an EMBL/GenBank/DDBJ whole genome shotgun (WGS) entry which is preliminary data.</text>
</comment>
<gene>
    <name evidence="2" type="ORF">MERR_LOCUS6431</name>
</gene>
<keyword evidence="3" id="KW-1185">Reference proteome</keyword>
<dbReference type="AlphaFoldDB" id="A0A6D2HSJ4"/>
<dbReference type="Proteomes" id="UP000467841">
    <property type="component" value="Unassembled WGS sequence"/>
</dbReference>
<dbReference type="Pfam" id="PF24747">
    <property type="entry name" value="Zn-ribbon_GIR1"/>
    <property type="match status" value="1"/>
</dbReference>
<accession>A0A6D2HSJ4</accession>
<dbReference type="PANTHER" id="PTHR33177:SF23">
    <property type="entry name" value="GENOME ASSEMBLY, CHROMOSOME: A04"/>
    <property type="match status" value="1"/>
</dbReference>
<proteinExistence type="predicted"/>
<dbReference type="PANTHER" id="PTHR33177">
    <property type="entry name" value="PUTATIVE-RELATED"/>
    <property type="match status" value="1"/>
</dbReference>
<organism evidence="2 3">
    <name type="scientific">Microthlaspi erraticum</name>
    <dbReference type="NCBI Taxonomy" id="1685480"/>
    <lineage>
        <taxon>Eukaryota</taxon>
        <taxon>Viridiplantae</taxon>
        <taxon>Streptophyta</taxon>
        <taxon>Embryophyta</taxon>
        <taxon>Tracheophyta</taxon>
        <taxon>Spermatophyta</taxon>
        <taxon>Magnoliopsida</taxon>
        <taxon>eudicotyledons</taxon>
        <taxon>Gunneridae</taxon>
        <taxon>Pentapetalae</taxon>
        <taxon>rosids</taxon>
        <taxon>malvids</taxon>
        <taxon>Brassicales</taxon>
        <taxon>Brassicaceae</taxon>
        <taxon>Coluteocarpeae</taxon>
        <taxon>Microthlaspi</taxon>
    </lineage>
</organism>
<dbReference type="EMBL" id="CACVBM020000444">
    <property type="protein sequence ID" value="CAA7019196.1"/>
    <property type="molecule type" value="Genomic_DNA"/>
</dbReference>
<evidence type="ECO:0000259" key="1">
    <source>
        <dbReference type="Pfam" id="PF24747"/>
    </source>
</evidence>
<protein>
    <recommendedName>
        <fullName evidence="1">GIR1-like zinc ribbon domain-containing protein</fullName>
    </recommendedName>
</protein>
<dbReference type="OrthoDB" id="779180at2759"/>